<evidence type="ECO:0000256" key="1">
    <source>
        <dbReference type="ARBA" id="ARBA00005854"/>
    </source>
</evidence>
<dbReference type="PANTHER" id="PTHR10996:SF257">
    <property type="entry name" value="GLYOXYLATE REDUCTASE 1"/>
    <property type="match status" value="1"/>
</dbReference>
<dbReference type="SUPFAM" id="SSF51735">
    <property type="entry name" value="NAD(P)-binding Rossmann-fold domains"/>
    <property type="match status" value="1"/>
</dbReference>
<feature type="domain" description="D-isomer specific 2-hydroxyacid dehydrogenase NAD-binding" evidence="5">
    <location>
        <begin position="109"/>
        <end position="294"/>
    </location>
</feature>
<dbReference type="GO" id="GO:0005829">
    <property type="term" value="C:cytosol"/>
    <property type="evidence" value="ECO:0007669"/>
    <property type="project" value="TreeGrafter"/>
</dbReference>
<dbReference type="GO" id="GO:0030267">
    <property type="term" value="F:glyoxylate reductase (NADPH) activity"/>
    <property type="evidence" value="ECO:0007669"/>
    <property type="project" value="TreeGrafter"/>
</dbReference>
<keyword evidence="2 3" id="KW-0560">Oxidoreductase</keyword>
<organism evidence="6 8">
    <name type="scientific">Roseovarius indicus</name>
    <dbReference type="NCBI Taxonomy" id="540747"/>
    <lineage>
        <taxon>Bacteria</taxon>
        <taxon>Pseudomonadati</taxon>
        <taxon>Pseudomonadota</taxon>
        <taxon>Alphaproteobacteria</taxon>
        <taxon>Rhodobacterales</taxon>
        <taxon>Roseobacteraceae</taxon>
        <taxon>Roseovarius</taxon>
    </lineage>
</organism>
<keyword evidence="8" id="KW-1185">Reference proteome</keyword>
<evidence type="ECO:0000256" key="3">
    <source>
        <dbReference type="RuleBase" id="RU003719"/>
    </source>
</evidence>
<dbReference type="Proteomes" id="UP000051401">
    <property type="component" value="Unassembled WGS sequence"/>
</dbReference>
<evidence type="ECO:0000313" key="9">
    <source>
        <dbReference type="Proteomes" id="UP000325785"/>
    </source>
</evidence>
<evidence type="ECO:0000313" key="7">
    <source>
        <dbReference type="EMBL" id="QEW30049.1"/>
    </source>
</evidence>
<dbReference type="STRING" id="540747.SAMN04488031_1188"/>
<dbReference type="GO" id="GO:0008465">
    <property type="term" value="F:hydroxypyruvate reductase (NADH) activity"/>
    <property type="evidence" value="ECO:0007669"/>
    <property type="project" value="TreeGrafter"/>
</dbReference>
<reference evidence="6 8" key="1">
    <citation type="submission" date="2015-04" db="EMBL/GenBank/DDBJ databases">
        <title>The draft genome sequence of Roseovarius indicus B108T.</title>
        <authorList>
            <person name="Li G."/>
            <person name="Lai Q."/>
            <person name="Shao Z."/>
            <person name="Yan P."/>
        </authorList>
    </citation>
    <scope>NUCLEOTIDE SEQUENCE [LARGE SCALE GENOMIC DNA]</scope>
    <source>
        <strain evidence="6 8">B108</strain>
    </source>
</reference>
<dbReference type="InterPro" id="IPR006139">
    <property type="entry name" value="D-isomer_2_OHA_DH_cat_dom"/>
</dbReference>
<dbReference type="KEGG" id="rid:RIdsm_05895"/>
<gene>
    <name evidence="7" type="primary">ptxD</name>
    <name evidence="7" type="ORF">RIdsm_05895</name>
    <name evidence="6" type="ORF">XM52_27795</name>
</gene>
<dbReference type="InterPro" id="IPR036291">
    <property type="entry name" value="NAD(P)-bd_dom_sf"/>
</dbReference>
<geneLocation type="plasmid" evidence="9">
    <name>pridsm_03</name>
</geneLocation>
<sequence>MREKIIVPNWIEDETLATLRMVGEVISNDSTEPLSFERLKEVCADATALMAFMTEAVDRAFLEACPHLKIVAGALKGFDNIDVTACTDHGVLVTIVPDLLTEPTAELTLGLMIALTRNMRDGDTHMRTGTYAGWRARFYGGTLQGAVVGVIGAGAVGRETLRLLSGFRGTRLYHDVTPLDPTTEKALSARKAALDEIVATSDFVVLAVPLTEATLGMVDAAFISRMKPGACLINPARGSLVNEADVASALETGHLGGYAADTYEMEDWARPDRPQHVHPALLASEKTVLTPHIGSAVVEVRRAIAASAADSIITTLKGDLPETALNPQVLKG</sequence>
<dbReference type="InterPro" id="IPR006140">
    <property type="entry name" value="D-isomer_DH_NAD-bd"/>
</dbReference>
<dbReference type="Proteomes" id="UP000325785">
    <property type="component" value="Plasmid pRIdsm_03"/>
</dbReference>
<dbReference type="Gene3D" id="3.40.50.720">
    <property type="entry name" value="NAD(P)-binding Rossmann-like Domain"/>
    <property type="match status" value="2"/>
</dbReference>
<dbReference type="EC" id="1.20.1.1" evidence="7"/>
<evidence type="ECO:0000259" key="5">
    <source>
        <dbReference type="Pfam" id="PF02826"/>
    </source>
</evidence>
<dbReference type="PROSITE" id="PS00671">
    <property type="entry name" value="D_2_HYDROXYACID_DH_3"/>
    <property type="match status" value="1"/>
</dbReference>
<dbReference type="EMBL" id="CP031601">
    <property type="protein sequence ID" value="QEW30049.1"/>
    <property type="molecule type" value="Genomic_DNA"/>
</dbReference>
<keyword evidence="7" id="KW-0614">Plasmid</keyword>
<comment type="similarity">
    <text evidence="1 3">Belongs to the D-isomer specific 2-hydroxyacid dehydrogenase family.</text>
</comment>
<dbReference type="EMBL" id="LAXI01000038">
    <property type="protein sequence ID" value="KRS13264.1"/>
    <property type="molecule type" value="Genomic_DNA"/>
</dbReference>
<dbReference type="Pfam" id="PF00389">
    <property type="entry name" value="2-Hacid_dh"/>
    <property type="match status" value="1"/>
</dbReference>
<feature type="domain" description="D-isomer specific 2-hydroxyacid dehydrogenase catalytic" evidence="4">
    <location>
        <begin position="13"/>
        <end position="326"/>
    </location>
</feature>
<dbReference type="OrthoDB" id="9793626at2"/>
<accession>A0A0T5NWV1</accession>
<evidence type="ECO:0000259" key="4">
    <source>
        <dbReference type="Pfam" id="PF00389"/>
    </source>
</evidence>
<dbReference type="Pfam" id="PF02826">
    <property type="entry name" value="2-Hacid_dh_C"/>
    <property type="match status" value="1"/>
</dbReference>
<evidence type="ECO:0000256" key="2">
    <source>
        <dbReference type="ARBA" id="ARBA00023002"/>
    </source>
</evidence>
<reference evidence="7 9" key="2">
    <citation type="submission" date="2018-08" db="EMBL/GenBank/DDBJ databases">
        <title>Genetic Globetrotter - A new plasmid hitch-hiking vast phylogenetic and geographic distances.</title>
        <authorList>
            <person name="Vollmers J."/>
            <person name="Petersen J."/>
        </authorList>
    </citation>
    <scope>NUCLEOTIDE SEQUENCE [LARGE SCALE GENOMIC DNA]</scope>
    <source>
        <strain evidence="7 9">DSM 26383</strain>
        <plasmid evidence="9">pridsm_03</plasmid>
        <plasmid evidence="7">pRIdsm_03</plasmid>
    </source>
</reference>
<dbReference type="InterPro" id="IPR050223">
    <property type="entry name" value="D-isomer_2-hydroxyacid_DH"/>
</dbReference>
<dbReference type="PATRIC" id="fig|540747.5.peg.4343"/>
<evidence type="ECO:0000313" key="8">
    <source>
        <dbReference type="Proteomes" id="UP000051401"/>
    </source>
</evidence>
<proteinExistence type="inferred from homology"/>
<name>A0A0T5NWV1_9RHOB</name>
<dbReference type="PANTHER" id="PTHR10996">
    <property type="entry name" value="2-HYDROXYACID DEHYDROGENASE-RELATED"/>
    <property type="match status" value="1"/>
</dbReference>
<protein>
    <submittedName>
        <fullName evidence="7">Phosphonate dehydrogenase</fullName>
        <ecNumber evidence="7">1.20.1.1</ecNumber>
    </submittedName>
</protein>
<dbReference type="InterPro" id="IPR029753">
    <property type="entry name" value="D-isomer_DH_CS"/>
</dbReference>
<dbReference type="RefSeq" id="WP_057821748.1">
    <property type="nucleotide sequence ID" value="NZ_CP031601.1"/>
</dbReference>
<dbReference type="AlphaFoldDB" id="A0A0T5NWV1"/>
<dbReference type="GO" id="GO:0051287">
    <property type="term" value="F:NAD binding"/>
    <property type="evidence" value="ECO:0007669"/>
    <property type="project" value="InterPro"/>
</dbReference>
<evidence type="ECO:0000313" key="6">
    <source>
        <dbReference type="EMBL" id="KRS13264.1"/>
    </source>
</evidence>
<dbReference type="GO" id="GO:0050609">
    <property type="term" value="F:phosphonate dehydrogenase activity"/>
    <property type="evidence" value="ECO:0007669"/>
    <property type="project" value="UniProtKB-EC"/>
</dbReference>
<geneLocation type="plasmid" evidence="7">
    <name>pRIdsm_03</name>
</geneLocation>
<dbReference type="SUPFAM" id="SSF52283">
    <property type="entry name" value="Formate/glycerate dehydrogenase catalytic domain-like"/>
    <property type="match status" value="1"/>
</dbReference>